<reference evidence="7" key="1">
    <citation type="journal article" date="2019" name="Int. J. Syst. Evol. Microbiol.">
        <title>The Global Catalogue of Microorganisms (GCM) 10K type strain sequencing project: providing services to taxonomists for standard genome sequencing and annotation.</title>
        <authorList>
            <consortium name="The Broad Institute Genomics Platform"/>
            <consortium name="The Broad Institute Genome Sequencing Center for Infectious Disease"/>
            <person name="Wu L."/>
            <person name="Ma J."/>
        </authorList>
    </citation>
    <scope>NUCLEOTIDE SEQUENCE [LARGE SCALE GENOMIC DNA]</scope>
    <source>
        <strain evidence="7">CGMCC 4.1782</strain>
    </source>
</reference>
<evidence type="ECO:0000259" key="5">
    <source>
        <dbReference type="PROSITE" id="PS50146"/>
    </source>
</evidence>
<dbReference type="PANTHER" id="PTHR12358:SF106">
    <property type="entry name" value="LIPID KINASE YEGS"/>
    <property type="match status" value="1"/>
</dbReference>
<keyword evidence="7" id="KW-1185">Reference proteome</keyword>
<evidence type="ECO:0000256" key="1">
    <source>
        <dbReference type="ARBA" id="ARBA00022679"/>
    </source>
</evidence>
<evidence type="ECO:0000256" key="2">
    <source>
        <dbReference type="ARBA" id="ARBA00022741"/>
    </source>
</evidence>
<dbReference type="InterPro" id="IPR001206">
    <property type="entry name" value="Diacylglycerol_kinase_cat_dom"/>
</dbReference>
<dbReference type="Pfam" id="PF19279">
    <property type="entry name" value="YegS_C"/>
    <property type="match status" value="1"/>
</dbReference>
<dbReference type="Pfam" id="PF00781">
    <property type="entry name" value="DAGK_cat"/>
    <property type="match status" value="1"/>
</dbReference>
<organism evidence="6 7">
    <name type="scientific">Pontibacter ruber</name>
    <dbReference type="NCBI Taxonomy" id="1343895"/>
    <lineage>
        <taxon>Bacteria</taxon>
        <taxon>Pseudomonadati</taxon>
        <taxon>Bacteroidota</taxon>
        <taxon>Cytophagia</taxon>
        <taxon>Cytophagales</taxon>
        <taxon>Hymenobacteraceae</taxon>
        <taxon>Pontibacter</taxon>
    </lineage>
</organism>
<name>A0ABW5CRQ9_9BACT</name>
<evidence type="ECO:0000313" key="6">
    <source>
        <dbReference type="EMBL" id="MFD2245067.1"/>
    </source>
</evidence>
<dbReference type="RefSeq" id="WP_250429546.1">
    <property type="nucleotide sequence ID" value="NZ_JALPRR010000002.1"/>
</dbReference>
<accession>A0ABW5CRQ9</accession>
<dbReference type="EMBL" id="JBHUIM010000001">
    <property type="protein sequence ID" value="MFD2245067.1"/>
    <property type="molecule type" value="Genomic_DNA"/>
</dbReference>
<dbReference type="Proteomes" id="UP001597374">
    <property type="component" value="Unassembled WGS sequence"/>
</dbReference>
<dbReference type="InterPro" id="IPR016064">
    <property type="entry name" value="NAD/diacylglycerol_kinase_sf"/>
</dbReference>
<dbReference type="InterPro" id="IPR017438">
    <property type="entry name" value="ATP-NAD_kinase_N"/>
</dbReference>
<proteinExistence type="predicted"/>
<keyword evidence="2" id="KW-0547">Nucleotide-binding</keyword>
<evidence type="ECO:0000256" key="3">
    <source>
        <dbReference type="ARBA" id="ARBA00022777"/>
    </source>
</evidence>
<dbReference type="Gene3D" id="3.40.50.10330">
    <property type="entry name" value="Probable inorganic polyphosphate/atp-NAD kinase, domain 1"/>
    <property type="match status" value="1"/>
</dbReference>
<dbReference type="InterPro" id="IPR045540">
    <property type="entry name" value="YegS/DAGK_C"/>
</dbReference>
<keyword evidence="1 6" id="KW-0808">Transferase</keyword>
<dbReference type="InterPro" id="IPR050187">
    <property type="entry name" value="Lipid_Phosphate_FormReg"/>
</dbReference>
<evidence type="ECO:0000313" key="7">
    <source>
        <dbReference type="Proteomes" id="UP001597374"/>
    </source>
</evidence>
<dbReference type="GO" id="GO:0016301">
    <property type="term" value="F:kinase activity"/>
    <property type="evidence" value="ECO:0007669"/>
    <property type="project" value="UniProtKB-KW"/>
</dbReference>
<feature type="domain" description="DAGKc" evidence="5">
    <location>
        <begin position="5"/>
        <end position="135"/>
    </location>
</feature>
<comment type="caution">
    <text evidence="6">The sequence shown here is derived from an EMBL/GenBank/DDBJ whole genome shotgun (WGS) entry which is preliminary data.</text>
</comment>
<dbReference type="Gene3D" id="2.60.200.40">
    <property type="match status" value="1"/>
</dbReference>
<dbReference type="PANTHER" id="PTHR12358">
    <property type="entry name" value="SPHINGOSINE KINASE"/>
    <property type="match status" value="1"/>
</dbReference>
<dbReference type="PROSITE" id="PS50146">
    <property type="entry name" value="DAGK"/>
    <property type="match status" value="1"/>
</dbReference>
<evidence type="ECO:0000256" key="4">
    <source>
        <dbReference type="ARBA" id="ARBA00022840"/>
    </source>
</evidence>
<sequence>MHKDTKHHNLLFVINPIAGDIDKEELEEEIQTLCHADGINYNIYKTTGEEDKKKIKELLAEHKYDAVYAVGGDGTVNLVSCLLIGTTTPLGIIPLGSGNGLSKDLNIPQDTEEALQLIHSHVVRNIDTIDVNGHPSVHLSDLGFNALVVKNFSEGDRRGPGAYAWIALQEYLNYVPKFYRIETDTETFEGEAFMVTIANANAFGSNANINPNGILNDGRFEICLIEPFPKPAGLGILYKLYTGGIDSSVYTRILSCKTATIYNIDNEVVHVDGEPVEMEQEIKVTIHPKSLKVILPVPEEQQDEPPLN</sequence>
<gene>
    <name evidence="6" type="ORF">ACFSKP_02305</name>
</gene>
<keyword evidence="3 6" id="KW-0418">Kinase</keyword>
<dbReference type="SMART" id="SM00046">
    <property type="entry name" value="DAGKc"/>
    <property type="match status" value="1"/>
</dbReference>
<dbReference type="EC" id="2.7.1.-" evidence="6"/>
<keyword evidence="4" id="KW-0067">ATP-binding</keyword>
<protein>
    <submittedName>
        <fullName evidence="6">Diacylglycerol/lipid kinase family protein</fullName>
        <ecNumber evidence="6">2.7.1.-</ecNumber>
    </submittedName>
</protein>
<dbReference type="SUPFAM" id="SSF111331">
    <property type="entry name" value="NAD kinase/diacylglycerol kinase-like"/>
    <property type="match status" value="1"/>
</dbReference>